<comment type="similarity">
    <text evidence="1">Belongs to the type-I restriction system S methylase family.</text>
</comment>
<dbReference type="InterPro" id="IPR052021">
    <property type="entry name" value="Type-I_RS_S_subunit"/>
</dbReference>
<dbReference type="InterPro" id="IPR000055">
    <property type="entry name" value="Restrct_endonuc_typeI_TRD"/>
</dbReference>
<dbReference type="Pfam" id="PF01420">
    <property type="entry name" value="Methylase_S"/>
    <property type="match status" value="2"/>
</dbReference>
<protein>
    <submittedName>
        <fullName evidence="5">Type I restriction enzyme, S subunit</fullName>
    </submittedName>
</protein>
<dbReference type="GO" id="GO:0003677">
    <property type="term" value="F:DNA binding"/>
    <property type="evidence" value="ECO:0007669"/>
    <property type="project" value="UniProtKB-KW"/>
</dbReference>
<dbReference type="PANTHER" id="PTHR30408:SF12">
    <property type="entry name" value="TYPE I RESTRICTION ENZYME MJAVIII SPECIFICITY SUBUNIT"/>
    <property type="match status" value="1"/>
</dbReference>
<evidence type="ECO:0000256" key="1">
    <source>
        <dbReference type="ARBA" id="ARBA00010923"/>
    </source>
</evidence>
<keyword evidence="6" id="KW-1185">Reference proteome</keyword>
<dbReference type="CDD" id="cd17257">
    <property type="entry name" value="RMtype1_S_EcoBI-TRD1-CR1_like"/>
    <property type="match status" value="1"/>
</dbReference>
<sequence>MVSKLIDWNKVSLRDNLDILTGYAFSSKKFNDSDGLPLIRIRDLLSHNPVTKYSGEYDELYLIEKNDVLIGMDGEFNIVRWKGPKSLLNQRVAKIKSSNKNLIDNKFIYYRMHSELKRIEALTPATTVKHLAKKDIQNLTLLLPPIKKQQKIAAILSSVDEAIEKTEQIIEQTETVKKGLMQQLLTKGIGHTEFKDSPFGKIPSNWKTVFIEDVVEINPENLSSKTDDFYELDYIDIASIEKNNITGTNRYLFKDAPSRARRKVKTGDTIVSTVRPYLRGFAYINERYNETVCSTGFAVLRSKNECHSDFLYQVILSDRFVNYLISNMTGSNYPAVKADDIKTYNFTLPPKDEQIKISNILSEYHKKIETELNKLTILNEIKKGLMQQLLTGKVRVPINENEEVPS</sequence>
<accession>A0A1I0CBI1</accession>
<feature type="domain" description="Type I restriction modification DNA specificity" evidence="4">
    <location>
        <begin position="203"/>
        <end position="382"/>
    </location>
</feature>
<dbReference type="GO" id="GO:0009307">
    <property type="term" value="P:DNA restriction-modification system"/>
    <property type="evidence" value="ECO:0007669"/>
    <property type="project" value="UniProtKB-KW"/>
</dbReference>
<evidence type="ECO:0000259" key="4">
    <source>
        <dbReference type="Pfam" id="PF01420"/>
    </source>
</evidence>
<dbReference type="Proteomes" id="UP000199095">
    <property type="component" value="Unassembled WGS sequence"/>
</dbReference>
<feature type="domain" description="Type I restriction modification DNA specificity" evidence="4">
    <location>
        <begin position="7"/>
        <end position="172"/>
    </location>
</feature>
<keyword evidence="2" id="KW-0680">Restriction system</keyword>
<dbReference type="SUPFAM" id="SSF116734">
    <property type="entry name" value="DNA methylase specificity domain"/>
    <property type="match status" value="2"/>
</dbReference>
<evidence type="ECO:0000313" key="5">
    <source>
        <dbReference type="EMBL" id="SET16886.1"/>
    </source>
</evidence>
<name>A0A1I0CBI1_9BACI</name>
<dbReference type="Gene3D" id="1.10.287.1120">
    <property type="entry name" value="Bipartite methylase S protein"/>
    <property type="match status" value="1"/>
</dbReference>
<organism evidence="5 6">
    <name type="scientific">Salinibacillus kushneri</name>
    <dbReference type="NCBI Taxonomy" id="237682"/>
    <lineage>
        <taxon>Bacteria</taxon>
        <taxon>Bacillati</taxon>
        <taxon>Bacillota</taxon>
        <taxon>Bacilli</taxon>
        <taxon>Bacillales</taxon>
        <taxon>Bacillaceae</taxon>
        <taxon>Salinibacillus</taxon>
    </lineage>
</organism>
<dbReference type="EMBL" id="FOHJ01000003">
    <property type="protein sequence ID" value="SET16886.1"/>
    <property type="molecule type" value="Genomic_DNA"/>
</dbReference>
<proteinExistence type="inferred from homology"/>
<dbReference type="AlphaFoldDB" id="A0A1I0CBI1"/>
<dbReference type="PANTHER" id="PTHR30408">
    <property type="entry name" value="TYPE-1 RESTRICTION ENZYME ECOKI SPECIFICITY PROTEIN"/>
    <property type="match status" value="1"/>
</dbReference>
<dbReference type="STRING" id="237682.SAMN05421676_103108"/>
<evidence type="ECO:0000256" key="3">
    <source>
        <dbReference type="ARBA" id="ARBA00023125"/>
    </source>
</evidence>
<gene>
    <name evidence="5" type="ORF">SAMN05421676_103108</name>
</gene>
<dbReference type="InterPro" id="IPR044946">
    <property type="entry name" value="Restrct_endonuc_typeI_TRD_sf"/>
</dbReference>
<evidence type="ECO:0000313" key="6">
    <source>
        <dbReference type="Proteomes" id="UP000199095"/>
    </source>
</evidence>
<dbReference type="OrthoDB" id="9811611at2"/>
<keyword evidence="3" id="KW-0238">DNA-binding</keyword>
<dbReference type="Gene3D" id="3.90.220.20">
    <property type="entry name" value="DNA methylase specificity domains"/>
    <property type="match status" value="2"/>
</dbReference>
<evidence type="ECO:0000256" key="2">
    <source>
        <dbReference type="ARBA" id="ARBA00022747"/>
    </source>
</evidence>
<reference evidence="6" key="1">
    <citation type="submission" date="2016-10" db="EMBL/GenBank/DDBJ databases">
        <authorList>
            <person name="Varghese N."/>
            <person name="Submissions S."/>
        </authorList>
    </citation>
    <scope>NUCLEOTIDE SEQUENCE [LARGE SCALE GENOMIC DNA]</scope>
    <source>
        <strain evidence="6">CGMCC 1.3566</strain>
    </source>
</reference>